<name>A0A317XVS4_9BASI</name>
<protein>
    <submittedName>
        <fullName evidence="2">Uncharacterized protein</fullName>
    </submittedName>
</protein>
<organism evidence="2 3">
    <name type="scientific">Testicularia cyperi</name>
    <dbReference type="NCBI Taxonomy" id="1882483"/>
    <lineage>
        <taxon>Eukaryota</taxon>
        <taxon>Fungi</taxon>
        <taxon>Dikarya</taxon>
        <taxon>Basidiomycota</taxon>
        <taxon>Ustilaginomycotina</taxon>
        <taxon>Ustilaginomycetes</taxon>
        <taxon>Ustilaginales</taxon>
        <taxon>Anthracoideaceae</taxon>
        <taxon>Testicularia</taxon>
    </lineage>
</organism>
<keyword evidence="3" id="KW-1185">Reference proteome</keyword>
<feature type="region of interest" description="Disordered" evidence="1">
    <location>
        <begin position="54"/>
        <end position="78"/>
    </location>
</feature>
<sequence>MQRLLYQHSWEKSSNKVQNTSADRRESRLGSTACPEKNAVQGARVPKVARLTASTQLHPSRKKSFGTHTDTHHTRPHLQAHVRTAVSPVDSSQIGQSLCARLFTSNLPSTRRRGHSRARNRLQPDCLPALPFSATTPGLQSGFFCNEISELLLFSTRTTMMDLHLPLF</sequence>
<gene>
    <name evidence="2" type="ORF">BCV70DRAFT_63875</name>
</gene>
<dbReference type="Proteomes" id="UP000246740">
    <property type="component" value="Unassembled WGS sequence"/>
</dbReference>
<evidence type="ECO:0000313" key="3">
    <source>
        <dbReference type="Proteomes" id="UP000246740"/>
    </source>
</evidence>
<dbReference type="EMBL" id="KZ819189">
    <property type="protein sequence ID" value="PWZ02407.1"/>
    <property type="molecule type" value="Genomic_DNA"/>
</dbReference>
<proteinExistence type="predicted"/>
<reference evidence="2 3" key="1">
    <citation type="journal article" date="2018" name="Mol. Biol. Evol.">
        <title>Broad Genomic Sampling Reveals a Smut Pathogenic Ancestry of the Fungal Clade Ustilaginomycotina.</title>
        <authorList>
            <person name="Kijpornyongpan T."/>
            <person name="Mondo S.J."/>
            <person name="Barry K."/>
            <person name="Sandor L."/>
            <person name="Lee J."/>
            <person name="Lipzen A."/>
            <person name="Pangilinan J."/>
            <person name="LaButti K."/>
            <person name="Hainaut M."/>
            <person name="Henrissat B."/>
            <person name="Grigoriev I.V."/>
            <person name="Spatafora J.W."/>
            <person name="Aime M.C."/>
        </authorList>
    </citation>
    <scope>NUCLEOTIDE SEQUENCE [LARGE SCALE GENOMIC DNA]</scope>
    <source>
        <strain evidence="2 3">MCA 3645</strain>
    </source>
</reference>
<dbReference type="AlphaFoldDB" id="A0A317XVS4"/>
<dbReference type="InParanoid" id="A0A317XVS4"/>
<accession>A0A317XVS4</accession>
<feature type="region of interest" description="Disordered" evidence="1">
    <location>
        <begin position="1"/>
        <end position="40"/>
    </location>
</feature>
<evidence type="ECO:0000313" key="2">
    <source>
        <dbReference type="EMBL" id="PWZ02407.1"/>
    </source>
</evidence>
<evidence type="ECO:0000256" key="1">
    <source>
        <dbReference type="SAM" id="MobiDB-lite"/>
    </source>
</evidence>